<name>A0A699LD15_TANCI</name>
<dbReference type="AlphaFoldDB" id="A0A699LD15"/>
<feature type="non-terminal residue" evidence="1">
    <location>
        <position position="63"/>
    </location>
</feature>
<accession>A0A699LD15</accession>
<gene>
    <name evidence="1" type="ORF">Tci_704074</name>
</gene>
<sequence>MGGGNEPDDGFTFPSFMPSSNRRWLNHLGVCCVMKMINKCTLLDGGRTRSQSRKFDENVHNVH</sequence>
<evidence type="ECO:0000313" key="1">
    <source>
        <dbReference type="EMBL" id="GFB32103.1"/>
    </source>
</evidence>
<dbReference type="EMBL" id="BKCJ010601398">
    <property type="protein sequence ID" value="GFB32103.1"/>
    <property type="molecule type" value="Genomic_DNA"/>
</dbReference>
<comment type="caution">
    <text evidence="1">The sequence shown here is derived from an EMBL/GenBank/DDBJ whole genome shotgun (WGS) entry which is preliminary data.</text>
</comment>
<organism evidence="1">
    <name type="scientific">Tanacetum cinerariifolium</name>
    <name type="common">Dalmatian daisy</name>
    <name type="synonym">Chrysanthemum cinerariifolium</name>
    <dbReference type="NCBI Taxonomy" id="118510"/>
    <lineage>
        <taxon>Eukaryota</taxon>
        <taxon>Viridiplantae</taxon>
        <taxon>Streptophyta</taxon>
        <taxon>Embryophyta</taxon>
        <taxon>Tracheophyta</taxon>
        <taxon>Spermatophyta</taxon>
        <taxon>Magnoliopsida</taxon>
        <taxon>eudicotyledons</taxon>
        <taxon>Gunneridae</taxon>
        <taxon>Pentapetalae</taxon>
        <taxon>asterids</taxon>
        <taxon>campanulids</taxon>
        <taxon>Asterales</taxon>
        <taxon>Asteraceae</taxon>
        <taxon>Asteroideae</taxon>
        <taxon>Anthemideae</taxon>
        <taxon>Anthemidinae</taxon>
        <taxon>Tanacetum</taxon>
    </lineage>
</organism>
<proteinExistence type="predicted"/>
<protein>
    <submittedName>
        <fullName evidence="1">Uncharacterized protein</fullName>
    </submittedName>
</protein>
<reference evidence="1" key="1">
    <citation type="journal article" date="2019" name="Sci. Rep.">
        <title>Draft genome of Tanacetum cinerariifolium, the natural source of mosquito coil.</title>
        <authorList>
            <person name="Yamashiro T."/>
            <person name="Shiraishi A."/>
            <person name="Satake H."/>
            <person name="Nakayama K."/>
        </authorList>
    </citation>
    <scope>NUCLEOTIDE SEQUENCE</scope>
</reference>